<dbReference type="GO" id="GO:0009279">
    <property type="term" value="C:cell outer membrane"/>
    <property type="evidence" value="ECO:0007669"/>
    <property type="project" value="UniProtKB-SubCell"/>
</dbReference>
<evidence type="ECO:0000256" key="3">
    <source>
        <dbReference type="ARBA" id="ARBA00023237"/>
    </source>
</evidence>
<sequence>MRVFVFFTLLSIAVLSTAQPLESGTLEFLNSPYDELNPVLGPDGKTLYFTIANHPNNTGGLKDPGDIWYAVLKDHAWSEPIHAGPLLNNRAFNGVAGFAEDGNSVYLLSHYAAGGASPRTQGIARAQRTGAGWGEPVNITIPYFQNKAGALYGTMMPAGDVFVFSAETYGTRGVEDLYVTRKDMSGNWTEPRNLGSVINTQFQELCPALSSDGRTLYFSANGRKGRGSFDIYKATRLDDTWTNWTEPENLGDINTEGRDLFYRPYAVQDLALFTSTKNSDGYGDIKFQGRNEPLQQPVIVKIDTATVPTLVGGIDDNHVRVYGRVTNSKTGESIPANITFTVSTATKEAKASEAAGYTVQVDAAQEYQVRIEAVGYISTLEKLNIRTYEMSALEMNFKLQPLEVGATVALRSVLFEQGRTNLLSGSSSELDIIVGFLNANPSVKIELAGHTDNRGIPAQNVKLSQARVDKVRDYLIEHGISKNRITGKGYGGAMPIASNDSEETRQLNRRVEFTIKKM</sequence>
<evidence type="ECO:0000313" key="7">
    <source>
        <dbReference type="EMBL" id="MBT1709683.1"/>
    </source>
</evidence>
<evidence type="ECO:0000256" key="2">
    <source>
        <dbReference type="ARBA" id="ARBA00023136"/>
    </source>
</evidence>
<dbReference type="Pfam" id="PF07676">
    <property type="entry name" value="PD40"/>
    <property type="match status" value="2"/>
</dbReference>
<comment type="subcellular location">
    <subcellularLocation>
        <location evidence="1">Cell outer membrane</location>
    </subcellularLocation>
</comment>
<gene>
    <name evidence="7" type="ORF">KK062_15680</name>
</gene>
<dbReference type="CDD" id="cd07185">
    <property type="entry name" value="OmpA_C-like"/>
    <property type="match status" value="1"/>
</dbReference>
<evidence type="ECO:0000256" key="5">
    <source>
        <dbReference type="SAM" id="SignalP"/>
    </source>
</evidence>
<dbReference type="PRINTS" id="PR01021">
    <property type="entry name" value="OMPADOMAIN"/>
</dbReference>
<dbReference type="InterPro" id="IPR050330">
    <property type="entry name" value="Bact_OuterMem_StrucFunc"/>
</dbReference>
<dbReference type="InterPro" id="IPR011659">
    <property type="entry name" value="WD40"/>
</dbReference>
<dbReference type="Gene3D" id="3.30.1330.60">
    <property type="entry name" value="OmpA-like domain"/>
    <property type="match status" value="1"/>
</dbReference>
<feature type="chain" id="PRO_5042813148" evidence="5">
    <location>
        <begin position="19"/>
        <end position="518"/>
    </location>
</feature>
<dbReference type="InterPro" id="IPR036737">
    <property type="entry name" value="OmpA-like_sf"/>
</dbReference>
<dbReference type="AlphaFoldDB" id="A0AAP2E0I4"/>
<comment type="caution">
    <text evidence="7">The sequence shown here is derived from an EMBL/GenBank/DDBJ whole genome shotgun (WGS) entry which is preliminary data.</text>
</comment>
<dbReference type="PROSITE" id="PS51123">
    <property type="entry name" value="OMPA_2"/>
    <property type="match status" value="1"/>
</dbReference>
<proteinExistence type="predicted"/>
<dbReference type="InterPro" id="IPR011042">
    <property type="entry name" value="6-blade_b-propeller_TolB-like"/>
</dbReference>
<dbReference type="Pfam" id="PF00691">
    <property type="entry name" value="OmpA"/>
    <property type="match status" value="1"/>
</dbReference>
<dbReference type="PANTHER" id="PTHR30329:SF21">
    <property type="entry name" value="LIPOPROTEIN YIAD-RELATED"/>
    <property type="match status" value="1"/>
</dbReference>
<organism evidence="7 8">
    <name type="scientific">Dawidia cretensis</name>
    <dbReference type="NCBI Taxonomy" id="2782350"/>
    <lineage>
        <taxon>Bacteria</taxon>
        <taxon>Pseudomonadati</taxon>
        <taxon>Bacteroidota</taxon>
        <taxon>Cytophagia</taxon>
        <taxon>Cytophagales</taxon>
        <taxon>Chryseotaleaceae</taxon>
        <taxon>Dawidia</taxon>
    </lineage>
</organism>
<dbReference type="InterPro" id="IPR006665">
    <property type="entry name" value="OmpA-like"/>
</dbReference>
<reference evidence="7 8" key="1">
    <citation type="submission" date="2021-05" db="EMBL/GenBank/DDBJ databases">
        <title>A Polyphasic approach of four new species of the genus Ohtaekwangia: Ohtaekwangia histidinii sp. nov., Ohtaekwangia cretensis sp. nov., Ohtaekwangia indiensis sp. nov., Ohtaekwangia reichenbachii sp. nov. from diverse environment.</title>
        <authorList>
            <person name="Octaviana S."/>
        </authorList>
    </citation>
    <scope>NUCLEOTIDE SEQUENCE [LARGE SCALE GENOMIC DNA]</scope>
    <source>
        <strain evidence="7 8">PWU5</strain>
    </source>
</reference>
<dbReference type="PANTHER" id="PTHR30329">
    <property type="entry name" value="STATOR ELEMENT OF FLAGELLAR MOTOR COMPLEX"/>
    <property type="match status" value="1"/>
</dbReference>
<protein>
    <submittedName>
        <fullName evidence="7">OmpA family protein</fullName>
    </submittedName>
</protein>
<keyword evidence="8" id="KW-1185">Reference proteome</keyword>
<dbReference type="InterPro" id="IPR006664">
    <property type="entry name" value="OMP_bac"/>
</dbReference>
<evidence type="ECO:0000313" key="8">
    <source>
        <dbReference type="Proteomes" id="UP001319080"/>
    </source>
</evidence>
<dbReference type="EMBL" id="JAHESE010000015">
    <property type="protein sequence ID" value="MBT1709683.1"/>
    <property type="molecule type" value="Genomic_DNA"/>
</dbReference>
<accession>A0AAP2E0I4</accession>
<keyword evidence="3" id="KW-0998">Cell outer membrane</keyword>
<feature type="domain" description="OmpA-like" evidence="6">
    <location>
        <begin position="404"/>
        <end position="518"/>
    </location>
</feature>
<dbReference type="SUPFAM" id="SSF103088">
    <property type="entry name" value="OmpA-like"/>
    <property type="match status" value="1"/>
</dbReference>
<evidence type="ECO:0000259" key="6">
    <source>
        <dbReference type="PROSITE" id="PS51123"/>
    </source>
</evidence>
<name>A0AAP2E0I4_9BACT</name>
<dbReference type="RefSeq" id="WP_254085262.1">
    <property type="nucleotide sequence ID" value="NZ_JAHESE010000015.1"/>
</dbReference>
<evidence type="ECO:0000256" key="1">
    <source>
        <dbReference type="ARBA" id="ARBA00004442"/>
    </source>
</evidence>
<dbReference type="SUPFAM" id="SSF82171">
    <property type="entry name" value="DPP6 N-terminal domain-like"/>
    <property type="match status" value="1"/>
</dbReference>
<evidence type="ECO:0000256" key="4">
    <source>
        <dbReference type="PROSITE-ProRule" id="PRU00473"/>
    </source>
</evidence>
<dbReference type="Gene3D" id="2.120.10.30">
    <property type="entry name" value="TolB, C-terminal domain"/>
    <property type="match status" value="1"/>
</dbReference>
<keyword evidence="2 4" id="KW-0472">Membrane</keyword>
<feature type="signal peptide" evidence="5">
    <location>
        <begin position="1"/>
        <end position="18"/>
    </location>
</feature>
<keyword evidence="5" id="KW-0732">Signal</keyword>
<dbReference type="Proteomes" id="UP001319080">
    <property type="component" value="Unassembled WGS sequence"/>
</dbReference>
<dbReference type="Gene3D" id="2.60.40.1120">
    <property type="entry name" value="Carboxypeptidase-like, regulatory domain"/>
    <property type="match status" value="1"/>
</dbReference>